<evidence type="ECO:0000256" key="1">
    <source>
        <dbReference type="SAM" id="MobiDB-lite"/>
    </source>
</evidence>
<reference evidence="3" key="1">
    <citation type="submission" date="2016-11" db="UniProtKB">
        <authorList>
            <consortium name="WormBaseParasite"/>
        </authorList>
    </citation>
    <scope>IDENTIFICATION</scope>
</reference>
<dbReference type="AlphaFoldDB" id="A0A1I7XQU1"/>
<dbReference type="WBParaSite" id="Hba_19860">
    <property type="protein sequence ID" value="Hba_19860"/>
    <property type="gene ID" value="Hba_19860"/>
</dbReference>
<feature type="region of interest" description="Disordered" evidence="1">
    <location>
        <begin position="122"/>
        <end position="161"/>
    </location>
</feature>
<proteinExistence type="predicted"/>
<protein>
    <submittedName>
        <fullName evidence="3">BESS domain-containing protein</fullName>
    </submittedName>
</protein>
<evidence type="ECO:0000313" key="2">
    <source>
        <dbReference type="Proteomes" id="UP000095283"/>
    </source>
</evidence>
<evidence type="ECO:0000313" key="3">
    <source>
        <dbReference type="WBParaSite" id="Hba_19860"/>
    </source>
</evidence>
<dbReference type="Proteomes" id="UP000095283">
    <property type="component" value="Unplaced"/>
</dbReference>
<sequence>MYRLVNVSDHVDNSAGISSNSIGPPRKRIALVQRSTGSATHVPVSGISTTVSGRGQLGDDIILDDGIQERTIVIDQQGKLICVENSLYFIKYSLVPASESPLLSESPGLGSMMISGHQAVVPPRHHSQVQQRVSHQQQHIQHQPSRVPAPPSVHHSPAPGYLHQSQYDADLQFQQLISSHLSRLNEDDKALTKLNIQRILLDARFGAGTCSRMIQEEEMSEAAANSVVAHEMVSNSR</sequence>
<accession>A0A1I7XQU1</accession>
<organism evidence="2 3">
    <name type="scientific">Heterorhabditis bacteriophora</name>
    <name type="common">Entomopathogenic nematode worm</name>
    <dbReference type="NCBI Taxonomy" id="37862"/>
    <lineage>
        <taxon>Eukaryota</taxon>
        <taxon>Metazoa</taxon>
        <taxon>Ecdysozoa</taxon>
        <taxon>Nematoda</taxon>
        <taxon>Chromadorea</taxon>
        <taxon>Rhabditida</taxon>
        <taxon>Rhabditina</taxon>
        <taxon>Rhabditomorpha</taxon>
        <taxon>Strongyloidea</taxon>
        <taxon>Heterorhabditidae</taxon>
        <taxon>Heterorhabditis</taxon>
    </lineage>
</organism>
<name>A0A1I7XQU1_HETBA</name>
<feature type="compositionally biased region" description="Low complexity" evidence="1">
    <location>
        <begin position="128"/>
        <end position="159"/>
    </location>
</feature>
<keyword evidence="2" id="KW-1185">Reference proteome</keyword>